<evidence type="ECO:0000313" key="4">
    <source>
        <dbReference type="Proteomes" id="UP000799536"/>
    </source>
</evidence>
<keyword evidence="4" id="KW-1185">Reference proteome</keyword>
<feature type="region of interest" description="Disordered" evidence="2">
    <location>
        <begin position="1"/>
        <end position="50"/>
    </location>
</feature>
<feature type="compositionally biased region" description="Low complexity" evidence="2">
    <location>
        <begin position="297"/>
        <end position="310"/>
    </location>
</feature>
<sequence>MSSIAEFNGHSGTNDYEAFKENMKNNRAPPPAGPESQGGEMEKFKAENERLKEELKGAEDRVVQQYSRYRRAQRFAERAEKQVKEHEFAFLDMMTKAERLGSILRVKCGNLEIENKKLTDKVPALEMEVAAVKVMADIAKDQLLALEKKQRQTEDARNAITVQLSQAQIEITHLKNTVKDSMAAQGGINRIHRDELINGTSTTQAADNVAQNSPKAVQRGRRAESVEIFEQKTHPVIDITGVNFRDSIPPFIASRPQKKQKVTEETIPASQNSTSTPILTAKAAAHRSQPLSPYQQAPHTSSPATTPSLTTNTSLLSAQASKPYPHTPYTFSAPQEPPVSLNINTTSAQTTAPLHRAQTLHPYQPPHYTFTETKMRRVIECLYCRYNSDAHCDNGEPCLACASEMKQCFRPQCYNFSIGTCLNSDCRDAHENDAYRCLSDSEAPPEPPTSGYEPFGFPGP</sequence>
<organism evidence="3 4">
    <name type="scientific">Delitschia confertaspora ATCC 74209</name>
    <dbReference type="NCBI Taxonomy" id="1513339"/>
    <lineage>
        <taxon>Eukaryota</taxon>
        <taxon>Fungi</taxon>
        <taxon>Dikarya</taxon>
        <taxon>Ascomycota</taxon>
        <taxon>Pezizomycotina</taxon>
        <taxon>Dothideomycetes</taxon>
        <taxon>Pleosporomycetidae</taxon>
        <taxon>Pleosporales</taxon>
        <taxon>Delitschiaceae</taxon>
        <taxon>Delitschia</taxon>
    </lineage>
</organism>
<reference evidence="3" key="1">
    <citation type="journal article" date="2020" name="Stud. Mycol.">
        <title>101 Dothideomycetes genomes: a test case for predicting lifestyles and emergence of pathogens.</title>
        <authorList>
            <person name="Haridas S."/>
            <person name="Albert R."/>
            <person name="Binder M."/>
            <person name="Bloem J."/>
            <person name="Labutti K."/>
            <person name="Salamov A."/>
            <person name="Andreopoulos B."/>
            <person name="Baker S."/>
            <person name="Barry K."/>
            <person name="Bills G."/>
            <person name="Bluhm B."/>
            <person name="Cannon C."/>
            <person name="Castanera R."/>
            <person name="Culley D."/>
            <person name="Daum C."/>
            <person name="Ezra D."/>
            <person name="Gonzalez J."/>
            <person name="Henrissat B."/>
            <person name="Kuo A."/>
            <person name="Liang C."/>
            <person name="Lipzen A."/>
            <person name="Lutzoni F."/>
            <person name="Magnuson J."/>
            <person name="Mondo S."/>
            <person name="Nolan M."/>
            <person name="Ohm R."/>
            <person name="Pangilinan J."/>
            <person name="Park H.-J."/>
            <person name="Ramirez L."/>
            <person name="Alfaro M."/>
            <person name="Sun H."/>
            <person name="Tritt A."/>
            <person name="Yoshinaga Y."/>
            <person name="Zwiers L.-H."/>
            <person name="Turgeon B."/>
            <person name="Goodwin S."/>
            <person name="Spatafora J."/>
            <person name="Crous P."/>
            <person name="Grigoriev I."/>
        </authorList>
    </citation>
    <scope>NUCLEOTIDE SEQUENCE</scope>
    <source>
        <strain evidence="3">ATCC 74209</strain>
    </source>
</reference>
<evidence type="ECO:0000256" key="2">
    <source>
        <dbReference type="SAM" id="MobiDB-lite"/>
    </source>
</evidence>
<evidence type="ECO:0008006" key="5">
    <source>
        <dbReference type="Google" id="ProtNLM"/>
    </source>
</evidence>
<proteinExistence type="predicted"/>
<protein>
    <recommendedName>
        <fullName evidence="5">C3H1-type domain-containing protein</fullName>
    </recommendedName>
</protein>
<feature type="coiled-coil region" evidence="1">
    <location>
        <begin position="108"/>
        <end position="156"/>
    </location>
</feature>
<evidence type="ECO:0000256" key="1">
    <source>
        <dbReference type="SAM" id="Coils"/>
    </source>
</evidence>
<keyword evidence="1" id="KW-0175">Coiled coil</keyword>
<feature type="compositionally biased region" description="Basic and acidic residues" evidence="2">
    <location>
        <begin position="40"/>
        <end position="50"/>
    </location>
</feature>
<comment type="caution">
    <text evidence="3">The sequence shown here is derived from an EMBL/GenBank/DDBJ whole genome shotgun (WGS) entry which is preliminary data.</text>
</comment>
<gene>
    <name evidence="3" type="ORF">GQ43DRAFT_472158</name>
</gene>
<name>A0A9P4JR10_9PLEO</name>
<feature type="compositionally biased region" description="Polar residues" evidence="2">
    <location>
        <begin position="268"/>
        <end position="278"/>
    </location>
</feature>
<dbReference type="AlphaFoldDB" id="A0A9P4JR10"/>
<dbReference type="Proteomes" id="UP000799536">
    <property type="component" value="Unassembled WGS sequence"/>
</dbReference>
<feature type="region of interest" description="Disordered" evidence="2">
    <location>
        <begin position="250"/>
        <end position="310"/>
    </location>
</feature>
<accession>A0A9P4JR10</accession>
<feature type="region of interest" description="Disordered" evidence="2">
    <location>
        <begin position="438"/>
        <end position="460"/>
    </location>
</feature>
<dbReference type="OrthoDB" id="3691672at2759"/>
<dbReference type="EMBL" id="ML993994">
    <property type="protein sequence ID" value="KAF2201013.1"/>
    <property type="molecule type" value="Genomic_DNA"/>
</dbReference>
<evidence type="ECO:0000313" key="3">
    <source>
        <dbReference type="EMBL" id="KAF2201013.1"/>
    </source>
</evidence>
<feature type="compositionally biased region" description="Polar residues" evidence="2">
    <location>
        <begin position="1"/>
        <end position="14"/>
    </location>
</feature>